<evidence type="ECO:0000313" key="2">
    <source>
        <dbReference type="EMBL" id="KAJ7742557.1"/>
    </source>
</evidence>
<organism evidence="2 3">
    <name type="scientific">Mycena metata</name>
    <dbReference type="NCBI Taxonomy" id="1033252"/>
    <lineage>
        <taxon>Eukaryota</taxon>
        <taxon>Fungi</taxon>
        <taxon>Dikarya</taxon>
        <taxon>Basidiomycota</taxon>
        <taxon>Agaricomycotina</taxon>
        <taxon>Agaricomycetes</taxon>
        <taxon>Agaricomycetidae</taxon>
        <taxon>Agaricales</taxon>
        <taxon>Marasmiineae</taxon>
        <taxon>Mycenaceae</taxon>
        <taxon>Mycena</taxon>
    </lineage>
</organism>
<accession>A0AAD7IGF0</accession>
<sequence length="57" mass="6171">MIRRKRGLVRKIGSFASAISSPMVATYSGTTAILPTFTSAIAEEVRAHNIVVEHLNT</sequence>
<reference evidence="2" key="1">
    <citation type="submission" date="2023-03" db="EMBL/GenBank/DDBJ databases">
        <title>Massive genome expansion in bonnet fungi (Mycena s.s.) driven by repeated elements and novel gene families across ecological guilds.</title>
        <authorList>
            <consortium name="Lawrence Berkeley National Laboratory"/>
            <person name="Harder C.B."/>
            <person name="Miyauchi S."/>
            <person name="Viragh M."/>
            <person name="Kuo A."/>
            <person name="Thoen E."/>
            <person name="Andreopoulos B."/>
            <person name="Lu D."/>
            <person name="Skrede I."/>
            <person name="Drula E."/>
            <person name="Henrissat B."/>
            <person name="Morin E."/>
            <person name="Kohler A."/>
            <person name="Barry K."/>
            <person name="LaButti K."/>
            <person name="Morin E."/>
            <person name="Salamov A."/>
            <person name="Lipzen A."/>
            <person name="Mereny Z."/>
            <person name="Hegedus B."/>
            <person name="Baldrian P."/>
            <person name="Stursova M."/>
            <person name="Weitz H."/>
            <person name="Taylor A."/>
            <person name="Grigoriev I.V."/>
            <person name="Nagy L.G."/>
            <person name="Martin F."/>
            <person name="Kauserud H."/>
        </authorList>
    </citation>
    <scope>NUCLEOTIDE SEQUENCE</scope>
    <source>
        <strain evidence="2">CBHHK182m</strain>
    </source>
</reference>
<gene>
    <name evidence="2" type="ORF">B0H16DRAFT_1728093</name>
    <name evidence="1" type="ORF">B0H16DRAFT_1741397</name>
</gene>
<dbReference type="EMBL" id="JARKIB010000094">
    <property type="protein sequence ID" value="KAJ7742557.1"/>
    <property type="molecule type" value="Genomic_DNA"/>
</dbReference>
<dbReference type="SUPFAM" id="SSF51735">
    <property type="entry name" value="NAD(P)-binding Rossmann-fold domains"/>
    <property type="match status" value="1"/>
</dbReference>
<dbReference type="EMBL" id="JARKIB010000294">
    <property type="protein sequence ID" value="KAJ7716310.1"/>
    <property type="molecule type" value="Genomic_DNA"/>
</dbReference>
<evidence type="ECO:0000313" key="3">
    <source>
        <dbReference type="Proteomes" id="UP001215598"/>
    </source>
</evidence>
<comment type="caution">
    <text evidence="2">The sequence shown here is derived from an EMBL/GenBank/DDBJ whole genome shotgun (WGS) entry which is preliminary data.</text>
</comment>
<evidence type="ECO:0000313" key="1">
    <source>
        <dbReference type="EMBL" id="KAJ7716310.1"/>
    </source>
</evidence>
<dbReference type="InterPro" id="IPR036291">
    <property type="entry name" value="NAD(P)-bd_dom_sf"/>
</dbReference>
<protein>
    <submittedName>
        <fullName evidence="2">Uncharacterized protein</fullName>
    </submittedName>
</protein>
<dbReference type="AlphaFoldDB" id="A0AAD7IGF0"/>
<proteinExistence type="predicted"/>
<dbReference type="Proteomes" id="UP001215598">
    <property type="component" value="Unassembled WGS sequence"/>
</dbReference>
<keyword evidence="3" id="KW-1185">Reference proteome</keyword>
<name>A0AAD7IGF0_9AGAR</name>